<dbReference type="Gene3D" id="3.20.20.80">
    <property type="entry name" value="Glycosidases"/>
    <property type="match status" value="1"/>
</dbReference>
<dbReference type="InterPro" id="IPR017853">
    <property type="entry name" value="GH"/>
</dbReference>
<evidence type="ECO:0000256" key="3">
    <source>
        <dbReference type="PROSITE-ProRule" id="PRU01100"/>
    </source>
</evidence>
<protein>
    <recommendedName>
        <fullName evidence="4">GH26 domain-containing protein</fullName>
    </recommendedName>
</protein>
<keyword evidence="2 3" id="KW-0326">Glycosidase</keyword>
<organism evidence="5 6">
    <name type="scientific">Streptomyces mutomycini</name>
    <dbReference type="NCBI Taxonomy" id="284036"/>
    <lineage>
        <taxon>Bacteria</taxon>
        <taxon>Bacillati</taxon>
        <taxon>Actinomycetota</taxon>
        <taxon>Actinomycetes</taxon>
        <taxon>Kitasatosporales</taxon>
        <taxon>Streptomycetaceae</taxon>
        <taxon>Streptomyces</taxon>
    </lineage>
</organism>
<keyword evidence="1 3" id="KW-0378">Hydrolase</keyword>
<evidence type="ECO:0000256" key="1">
    <source>
        <dbReference type="ARBA" id="ARBA00022801"/>
    </source>
</evidence>
<comment type="caution">
    <text evidence="5">The sequence shown here is derived from an EMBL/GenBank/DDBJ whole genome shotgun (WGS) entry which is preliminary data.</text>
</comment>
<dbReference type="PROSITE" id="PS51764">
    <property type="entry name" value="GH26"/>
    <property type="match status" value="1"/>
</dbReference>
<feature type="domain" description="GH26" evidence="4">
    <location>
        <begin position="1"/>
        <end position="292"/>
    </location>
</feature>
<feature type="active site" description="Proton donor" evidence="3">
    <location>
        <position position="113"/>
    </location>
</feature>
<reference evidence="6" key="1">
    <citation type="journal article" date="2019" name="Int. J. Syst. Evol. Microbiol.">
        <title>The Global Catalogue of Microorganisms (GCM) 10K type strain sequencing project: providing services to taxonomists for standard genome sequencing and annotation.</title>
        <authorList>
            <consortium name="The Broad Institute Genomics Platform"/>
            <consortium name="The Broad Institute Genome Sequencing Center for Infectious Disease"/>
            <person name="Wu L."/>
            <person name="Ma J."/>
        </authorList>
    </citation>
    <scope>NUCLEOTIDE SEQUENCE [LARGE SCALE GENOMIC DNA]</scope>
    <source>
        <strain evidence="6">CGMCC 4.1721</strain>
    </source>
</reference>
<dbReference type="EMBL" id="JBHSKI010000015">
    <property type="protein sequence ID" value="MFC5174319.1"/>
    <property type="molecule type" value="Genomic_DNA"/>
</dbReference>
<evidence type="ECO:0000313" key="6">
    <source>
        <dbReference type="Proteomes" id="UP001596208"/>
    </source>
</evidence>
<accession>A0ABW0BAM6</accession>
<comment type="similarity">
    <text evidence="3">Belongs to the glycosyl hydrolase 26 family.</text>
</comment>
<dbReference type="Proteomes" id="UP001596208">
    <property type="component" value="Unassembled WGS sequence"/>
</dbReference>
<gene>
    <name evidence="5" type="ORF">ACFPRK_27575</name>
</gene>
<evidence type="ECO:0000259" key="4">
    <source>
        <dbReference type="PROSITE" id="PS51764"/>
    </source>
</evidence>
<dbReference type="SUPFAM" id="SSF51445">
    <property type="entry name" value="(Trans)glycosidases"/>
    <property type="match status" value="1"/>
</dbReference>
<evidence type="ECO:0000313" key="5">
    <source>
        <dbReference type="EMBL" id="MFC5174319.1"/>
    </source>
</evidence>
<sequence>MYKGYGAEAVAATVRHEGLLGRPVEIGNDYLPHASWTDFDPAAMCRYQLGPWRTWRDERPGSAFVYGVPPLVDGFEGAFARGVAGEFDAAYARAARALVESGHGDAVVRLGWEPNNRAIGAWQATDDPAGYAALFRHVVDVFRATPGAHFTFELSSALGVQPGRRLRAFADYYPGDGYVDWLGMNAYDLKWGAPAVSPADRWSWIRSQELGLDAHVAFVRARGKRNVCSEWGLYRRGDAFAGGGDDPYYVDRMAEYFSWGDVAYQSYFDHDWGGGTLSEFPAGQDVYVERFG</sequence>
<name>A0ABW0BAM6_9ACTN</name>
<evidence type="ECO:0000256" key="2">
    <source>
        <dbReference type="ARBA" id="ARBA00023295"/>
    </source>
</evidence>
<keyword evidence="6" id="KW-1185">Reference proteome</keyword>
<dbReference type="InterPro" id="IPR022790">
    <property type="entry name" value="GH26_dom"/>
</dbReference>
<dbReference type="RefSeq" id="WP_053928525.1">
    <property type="nucleotide sequence ID" value="NZ_JBFADZ010000005.1"/>
</dbReference>
<proteinExistence type="inferred from homology"/>
<feature type="active site" description="Nucleophile" evidence="3">
    <location>
        <position position="230"/>
    </location>
</feature>